<dbReference type="VEuPathDB" id="PlasmoDB:C922_05484"/>
<name>W6ZXY5_9APIC</name>
<sequence length="67" mass="7659">MSAIKQKYANAMGYYLPFIIKAEHNTEATDDETIDIKELLGQRQRMMNRIIEATAALIKARTKTATR</sequence>
<evidence type="ECO:0000313" key="1">
    <source>
        <dbReference type="EMBL" id="EUD64135.1"/>
    </source>
</evidence>
<dbReference type="Proteomes" id="UP000030640">
    <property type="component" value="Unassembled WGS sequence"/>
</dbReference>
<dbReference type="EMBL" id="KI965539">
    <property type="protein sequence ID" value="EUD64135.1"/>
    <property type="molecule type" value="Genomic_DNA"/>
</dbReference>
<accession>W6ZXY5</accession>
<gene>
    <name evidence="1" type="ORF">C922_05484</name>
</gene>
<keyword evidence="2" id="KW-1185">Reference proteome</keyword>
<dbReference type="GeneID" id="20040758"/>
<dbReference type="AlphaFoldDB" id="W6ZXY5"/>
<protein>
    <submittedName>
        <fullName evidence="1">Uncharacterized protein</fullName>
    </submittedName>
</protein>
<organism evidence="1 2">
    <name type="scientific">Plasmodium inui San Antonio 1</name>
    <dbReference type="NCBI Taxonomy" id="1237626"/>
    <lineage>
        <taxon>Eukaryota</taxon>
        <taxon>Sar</taxon>
        <taxon>Alveolata</taxon>
        <taxon>Apicomplexa</taxon>
        <taxon>Aconoidasida</taxon>
        <taxon>Haemosporida</taxon>
        <taxon>Plasmodiidae</taxon>
        <taxon>Plasmodium</taxon>
        <taxon>Plasmodium (Plasmodium)</taxon>
    </lineage>
</organism>
<reference evidence="1 2" key="1">
    <citation type="submission" date="2013-02" db="EMBL/GenBank/DDBJ databases">
        <title>The Genome Sequence of Plasmodium inui San Antonio 1.</title>
        <authorList>
            <consortium name="The Broad Institute Genome Sequencing Platform"/>
            <consortium name="The Broad Institute Genome Sequencing Center for Infectious Disease"/>
            <person name="Neafsey D."/>
            <person name="Cheeseman I."/>
            <person name="Volkman S."/>
            <person name="Adams J."/>
            <person name="Walker B."/>
            <person name="Young S.K."/>
            <person name="Zeng Q."/>
            <person name="Gargeya S."/>
            <person name="Fitzgerald M."/>
            <person name="Haas B."/>
            <person name="Abouelleil A."/>
            <person name="Alvarado L."/>
            <person name="Arachchi H.M."/>
            <person name="Berlin A.M."/>
            <person name="Chapman S.B."/>
            <person name="Dewar J."/>
            <person name="Goldberg J."/>
            <person name="Griggs A."/>
            <person name="Gujja S."/>
            <person name="Hansen M."/>
            <person name="Howarth C."/>
            <person name="Imamovic A."/>
            <person name="Larimer J."/>
            <person name="McCowan C."/>
            <person name="Murphy C."/>
            <person name="Neiman D."/>
            <person name="Pearson M."/>
            <person name="Priest M."/>
            <person name="Roberts A."/>
            <person name="Saif S."/>
            <person name="Shea T."/>
            <person name="Sisk P."/>
            <person name="Sykes S."/>
            <person name="Wortman J."/>
            <person name="Nusbaum C."/>
            <person name="Birren B."/>
        </authorList>
    </citation>
    <scope>NUCLEOTIDE SEQUENCE [LARGE SCALE GENOMIC DNA]</scope>
    <source>
        <strain evidence="1 2">San Antonio 1</strain>
    </source>
</reference>
<proteinExistence type="predicted"/>
<dbReference type="RefSeq" id="XP_008819277.1">
    <property type="nucleotide sequence ID" value="XM_008821055.1"/>
</dbReference>
<evidence type="ECO:0000313" key="2">
    <source>
        <dbReference type="Proteomes" id="UP000030640"/>
    </source>
</evidence>